<dbReference type="SUPFAM" id="SSF46934">
    <property type="entry name" value="UBA-like"/>
    <property type="match status" value="1"/>
</dbReference>
<keyword evidence="7 8" id="KW-0539">Nucleus</keyword>
<dbReference type="FunFam" id="4.10.1040.10:FF:000001">
    <property type="entry name" value="doublesex- and mab-3-related transcription factor 1"/>
    <property type="match status" value="1"/>
</dbReference>
<evidence type="ECO:0000256" key="1">
    <source>
        <dbReference type="ARBA" id="ARBA00006834"/>
    </source>
</evidence>
<name>A0A7L0ZBK2_9PASS</name>
<evidence type="ECO:0000256" key="5">
    <source>
        <dbReference type="ARBA" id="ARBA00023125"/>
    </source>
</evidence>
<dbReference type="PANTHER" id="PTHR12322:SF120">
    <property type="entry name" value="DOUBLESEX- AND MAB-3-RELATED TRANSCRIPTION FACTOR 3"/>
    <property type="match status" value="1"/>
</dbReference>
<accession>A0A7L0ZBK2</accession>
<dbReference type="Pfam" id="PF03474">
    <property type="entry name" value="DMA"/>
    <property type="match status" value="1"/>
</dbReference>
<feature type="region of interest" description="Disordered" evidence="9">
    <location>
        <begin position="389"/>
        <end position="439"/>
    </location>
</feature>
<comment type="caution">
    <text evidence="11">The sequence shown here is derived from an EMBL/GenBank/DDBJ whole genome shotgun (WGS) entry which is preliminary data.</text>
</comment>
<dbReference type="GO" id="GO:0000978">
    <property type="term" value="F:RNA polymerase II cis-regulatory region sequence-specific DNA binding"/>
    <property type="evidence" value="ECO:0007669"/>
    <property type="project" value="TreeGrafter"/>
</dbReference>
<keyword evidence="12" id="KW-1185">Reference proteome</keyword>
<dbReference type="SMART" id="SM00301">
    <property type="entry name" value="DM"/>
    <property type="match status" value="1"/>
</dbReference>
<dbReference type="GO" id="GO:0000981">
    <property type="term" value="F:DNA-binding transcription factor activity, RNA polymerase II-specific"/>
    <property type="evidence" value="ECO:0007669"/>
    <property type="project" value="TreeGrafter"/>
</dbReference>
<comment type="subcellular location">
    <subcellularLocation>
        <location evidence="8">Nucleus</location>
    </subcellularLocation>
</comment>
<evidence type="ECO:0000313" key="11">
    <source>
        <dbReference type="EMBL" id="NXM25690.1"/>
    </source>
</evidence>
<dbReference type="PANTHER" id="PTHR12322">
    <property type="entry name" value="DOUBLESEX AND MAB-3 RELATED TRANSCRIPTION FACTOR DMRT"/>
    <property type="match status" value="1"/>
</dbReference>
<dbReference type="SUPFAM" id="SSF82927">
    <property type="entry name" value="Cysteine-rich DNA binding domain, (DM domain)"/>
    <property type="match status" value="1"/>
</dbReference>
<proteinExistence type="inferred from homology"/>
<keyword evidence="3 8" id="KW-0862">Zinc</keyword>
<keyword evidence="2 8" id="KW-0479">Metal-binding</keyword>
<dbReference type="InterPro" id="IPR005173">
    <property type="entry name" value="DMA"/>
</dbReference>
<dbReference type="EMBL" id="VXAY01001317">
    <property type="protein sequence ID" value="NXM25690.1"/>
    <property type="molecule type" value="Genomic_DNA"/>
</dbReference>
<dbReference type="Gene3D" id="4.10.1040.10">
    <property type="entry name" value="DM DNA-binding domain"/>
    <property type="match status" value="1"/>
</dbReference>
<dbReference type="PROSITE" id="PS50809">
    <property type="entry name" value="DM_2"/>
    <property type="match status" value="1"/>
</dbReference>
<feature type="non-terminal residue" evidence="11">
    <location>
        <position position="439"/>
    </location>
</feature>
<dbReference type="GO" id="GO:0046661">
    <property type="term" value="P:male sex differentiation"/>
    <property type="evidence" value="ECO:0007669"/>
    <property type="project" value="TreeGrafter"/>
</dbReference>
<feature type="compositionally biased region" description="Basic and acidic residues" evidence="9">
    <location>
        <begin position="137"/>
        <end position="146"/>
    </location>
</feature>
<keyword evidence="4" id="KW-0805">Transcription regulation</keyword>
<dbReference type="CDD" id="cd14419">
    <property type="entry name" value="CUE_DMA_DMRTA3"/>
    <property type="match status" value="1"/>
</dbReference>
<feature type="non-terminal residue" evidence="11">
    <location>
        <position position="1"/>
    </location>
</feature>
<feature type="region of interest" description="Disordered" evidence="9">
    <location>
        <begin position="175"/>
        <end position="196"/>
    </location>
</feature>
<evidence type="ECO:0000256" key="7">
    <source>
        <dbReference type="ARBA" id="ARBA00023242"/>
    </source>
</evidence>
<evidence type="ECO:0000256" key="4">
    <source>
        <dbReference type="ARBA" id="ARBA00023015"/>
    </source>
</evidence>
<organism evidence="11 12">
    <name type="scientific">Oxyruncus cristatus</name>
    <name type="common">sharpbill</name>
    <dbReference type="NCBI Taxonomy" id="114331"/>
    <lineage>
        <taxon>Eukaryota</taxon>
        <taxon>Metazoa</taxon>
        <taxon>Chordata</taxon>
        <taxon>Craniata</taxon>
        <taxon>Vertebrata</taxon>
        <taxon>Euteleostomi</taxon>
        <taxon>Archelosauria</taxon>
        <taxon>Archosauria</taxon>
        <taxon>Dinosauria</taxon>
        <taxon>Saurischia</taxon>
        <taxon>Theropoda</taxon>
        <taxon>Coelurosauria</taxon>
        <taxon>Aves</taxon>
        <taxon>Neognathae</taxon>
        <taxon>Neoaves</taxon>
        <taxon>Telluraves</taxon>
        <taxon>Australaves</taxon>
        <taxon>Passeriformes</taxon>
        <taxon>Cotingidae</taxon>
        <taxon>Oxyruncus</taxon>
    </lineage>
</organism>
<gene>
    <name evidence="11" type="primary">Dmrt3</name>
    <name evidence="11" type="ORF">OXYCRI_R05633</name>
</gene>
<dbReference type="InterPro" id="IPR001275">
    <property type="entry name" value="DM_DNA-bd"/>
</dbReference>
<feature type="DNA-binding region" description="DM" evidence="8">
    <location>
        <begin position="5"/>
        <end position="52"/>
    </location>
</feature>
<dbReference type="Pfam" id="PF00751">
    <property type="entry name" value="DM"/>
    <property type="match status" value="1"/>
</dbReference>
<dbReference type="InterPro" id="IPR026607">
    <property type="entry name" value="DMRT"/>
</dbReference>
<keyword evidence="6" id="KW-0804">Transcription</keyword>
<evidence type="ECO:0000256" key="8">
    <source>
        <dbReference type="PROSITE-ProRule" id="PRU00070"/>
    </source>
</evidence>
<dbReference type="GO" id="GO:0005634">
    <property type="term" value="C:nucleus"/>
    <property type="evidence" value="ECO:0007669"/>
    <property type="project" value="UniProtKB-SubCell"/>
</dbReference>
<reference evidence="11 12" key="1">
    <citation type="submission" date="2019-09" db="EMBL/GenBank/DDBJ databases">
        <title>Bird 10,000 Genomes (B10K) Project - Family phase.</title>
        <authorList>
            <person name="Zhang G."/>
        </authorList>
    </citation>
    <scope>NUCLEOTIDE SEQUENCE [LARGE SCALE GENOMIC DNA]</scope>
    <source>
        <strain evidence="11">B10K-DU-002-07</strain>
        <tissue evidence="11">Muscle</tissue>
    </source>
</reference>
<evidence type="ECO:0000256" key="9">
    <source>
        <dbReference type="SAM" id="MobiDB-lite"/>
    </source>
</evidence>
<dbReference type="AlphaFoldDB" id="A0A7L0ZBK2"/>
<keyword evidence="5 8" id="KW-0238">DNA-binding</keyword>
<evidence type="ECO:0000259" key="10">
    <source>
        <dbReference type="PROSITE" id="PS50809"/>
    </source>
</evidence>
<feature type="domain" description="DM" evidence="10">
    <location>
        <begin position="5"/>
        <end position="52"/>
    </location>
</feature>
<comment type="similarity">
    <text evidence="1">Belongs to the DMRT family.</text>
</comment>
<dbReference type="GO" id="GO:0046872">
    <property type="term" value="F:metal ion binding"/>
    <property type="evidence" value="ECO:0007669"/>
    <property type="project" value="UniProtKB-KW"/>
</dbReference>
<sequence length="439" mass="47257">RMPKCARCRNHGYSSPLKGHKRFCMWRDCQCNKCSLIAERQRVMAAQVSSSRSGVSAGSGLCSVPSGVGARRGQAAAPRSFYHTCQPAPAAPCPSASAAALSGPGSPEATAGGTGTEADMNEERLGDASGADNAETYSDKDTDQRSSPDMTKAKTCFTPESPEIVSVDEVGYAVQKNGGSTENRPDSPKYHPEQNHLLIEGPSGTVSLPFSLKANRPPLEVLKKIFPNQKPTVLELILKGCGGDLVSAVEVLLSSRSSVASGERTSAESDGLVLPSNGHIFEHTLSSYPISSSKWSVGSAFRVPDTLRFSADSSNVMPNPLAVPLQHPFPQPPRYPLMLRNTLARNQSSPFLPNDVTLWNTMTLQQQYQLRSQYVSPFSSNTATVFRSSPVLPSRSSEDPRISIPDDGCPIVSKQPIYTEDEYEERSDSSDSRILNTSS</sequence>
<evidence type="ECO:0000256" key="6">
    <source>
        <dbReference type="ARBA" id="ARBA00023163"/>
    </source>
</evidence>
<evidence type="ECO:0000256" key="3">
    <source>
        <dbReference type="ARBA" id="ARBA00022833"/>
    </source>
</evidence>
<dbReference type="InterPro" id="IPR009060">
    <property type="entry name" value="UBA-like_sf"/>
</dbReference>
<dbReference type="InterPro" id="IPR036407">
    <property type="entry name" value="DM_DNA-bd_sf"/>
</dbReference>
<feature type="region of interest" description="Disordered" evidence="9">
    <location>
        <begin position="93"/>
        <end position="160"/>
    </location>
</feature>
<dbReference type="Proteomes" id="UP000564466">
    <property type="component" value="Unassembled WGS sequence"/>
</dbReference>
<evidence type="ECO:0000313" key="12">
    <source>
        <dbReference type="Proteomes" id="UP000564466"/>
    </source>
</evidence>
<evidence type="ECO:0000256" key="2">
    <source>
        <dbReference type="ARBA" id="ARBA00022723"/>
    </source>
</evidence>
<feature type="compositionally biased region" description="Basic and acidic residues" evidence="9">
    <location>
        <begin position="183"/>
        <end position="194"/>
    </location>
</feature>
<protein>
    <submittedName>
        <fullName evidence="11">DMRT3 factor</fullName>
    </submittedName>
</protein>
<dbReference type="PROSITE" id="PS40000">
    <property type="entry name" value="DM_1"/>
    <property type="match status" value="1"/>
</dbReference>
<feature type="compositionally biased region" description="Low complexity" evidence="9">
    <location>
        <begin position="93"/>
        <end position="109"/>
    </location>
</feature>